<evidence type="ECO:0000259" key="2">
    <source>
        <dbReference type="PROSITE" id="PS51747"/>
    </source>
</evidence>
<dbReference type="GO" id="GO:0042803">
    <property type="term" value="F:protein homodimerization activity"/>
    <property type="evidence" value="ECO:0007669"/>
    <property type="project" value="UniProtKB-ARBA"/>
</dbReference>
<dbReference type="GO" id="GO:0005829">
    <property type="term" value="C:cytosol"/>
    <property type="evidence" value="ECO:0007669"/>
    <property type="project" value="UniProtKB-ARBA"/>
</dbReference>
<evidence type="ECO:0000313" key="3">
    <source>
        <dbReference type="EMBL" id="BBU82614.1"/>
    </source>
</evidence>
<name>A0A8S0FQL0_ECOLX</name>
<dbReference type="Gene3D" id="3.40.140.10">
    <property type="entry name" value="Cytidine Deaminase, domain 2"/>
    <property type="match status" value="1"/>
</dbReference>
<evidence type="ECO:0000256" key="1">
    <source>
        <dbReference type="ARBA" id="ARBA00011738"/>
    </source>
</evidence>
<feature type="domain" description="CMP/dCMP-type deaminase" evidence="2">
    <location>
        <begin position="10"/>
        <end position="118"/>
    </location>
</feature>
<dbReference type="AlphaFoldDB" id="A0A8S0FQL0"/>
<comment type="subunit">
    <text evidence="1">Homodimer.</text>
</comment>
<dbReference type="InterPro" id="IPR016193">
    <property type="entry name" value="Cytidine_deaminase-like"/>
</dbReference>
<dbReference type="InterPro" id="IPR002125">
    <property type="entry name" value="CMP_dCMP_dom"/>
</dbReference>
<dbReference type="PROSITE" id="PS51747">
    <property type="entry name" value="CYT_DCMP_DEAMINASES_2"/>
    <property type="match status" value="1"/>
</dbReference>
<gene>
    <name evidence="3" type="ORF">EIMP300_40140</name>
</gene>
<dbReference type="NCBIfam" id="NF006537">
    <property type="entry name" value="PRK09027.1"/>
    <property type="match status" value="1"/>
</dbReference>
<dbReference type="InterPro" id="IPR013171">
    <property type="entry name" value="Cyd/dCyd_deaminase_Zn-bd"/>
</dbReference>
<dbReference type="EMBL" id="AP022360">
    <property type="protein sequence ID" value="BBU82614.1"/>
    <property type="molecule type" value="Genomic_DNA"/>
</dbReference>
<dbReference type="CDD" id="cd01283">
    <property type="entry name" value="cytidine_deaminase"/>
    <property type="match status" value="1"/>
</dbReference>
<dbReference type="Proteomes" id="UP000467488">
    <property type="component" value="Chromosome"/>
</dbReference>
<sequence length="118" mass="12556">MDEQDHGYALTGDALSQAAIAAANRSHMPYSKSPSGVALECKDGRIFSGSYAENAAFNPTLPPLQGALILLNLKGYDYPDIQRAVLAEKADAPLIQWDATSATLKALGCHNIDRVLLA</sequence>
<dbReference type="GO" id="GO:0004126">
    <property type="term" value="F:cytidine deaminase activity"/>
    <property type="evidence" value="ECO:0007669"/>
    <property type="project" value="InterPro"/>
</dbReference>
<dbReference type="FunFam" id="3.40.140.10:FF:000006">
    <property type="entry name" value="Cytidine deaminase"/>
    <property type="match status" value="1"/>
</dbReference>
<dbReference type="GO" id="GO:0008270">
    <property type="term" value="F:zinc ion binding"/>
    <property type="evidence" value="ECO:0007669"/>
    <property type="project" value="InterPro"/>
</dbReference>
<dbReference type="GO" id="GO:0046135">
    <property type="term" value="P:pyrimidine nucleoside catabolic process"/>
    <property type="evidence" value="ECO:0007669"/>
    <property type="project" value="UniProtKB-ARBA"/>
</dbReference>
<accession>A0A8S0FQL0</accession>
<protein>
    <recommendedName>
        <fullName evidence="2">CMP/dCMP-type deaminase domain-containing protein</fullName>
    </recommendedName>
</protein>
<dbReference type="Pfam" id="PF08211">
    <property type="entry name" value="dCMP_cyt_deam_2"/>
    <property type="match status" value="1"/>
</dbReference>
<organism evidence="3 4">
    <name type="scientific">Escherichia coli</name>
    <dbReference type="NCBI Taxonomy" id="562"/>
    <lineage>
        <taxon>Bacteria</taxon>
        <taxon>Pseudomonadati</taxon>
        <taxon>Pseudomonadota</taxon>
        <taxon>Gammaproteobacteria</taxon>
        <taxon>Enterobacterales</taxon>
        <taxon>Enterobacteriaceae</taxon>
        <taxon>Escherichia</taxon>
    </lineage>
</organism>
<proteinExistence type="predicted"/>
<dbReference type="SUPFAM" id="SSF53927">
    <property type="entry name" value="Cytidine deaminase-like"/>
    <property type="match status" value="1"/>
</dbReference>
<reference evidence="3 4" key="1">
    <citation type="submission" date="2020-01" db="EMBL/GenBank/DDBJ databases">
        <title>Dynamics of blaIMP-6 dissemination in carbapenem resistant Enterobacteriacea isolated from regional surveillance in Osaka, Japan.</title>
        <authorList>
            <person name="Abe R."/>
            <person name="Akeda Y."/>
            <person name="Sugawara Y."/>
            <person name="Yamamoto N."/>
            <person name="Tomono K."/>
            <person name="Takeuchi D."/>
            <person name="Kawahara R."/>
            <person name="Hamada S."/>
        </authorList>
    </citation>
    <scope>NUCLEOTIDE SEQUENCE [LARGE SCALE GENOMIC DNA]</scope>
    <source>
        <strain evidence="3 4">E300</strain>
    </source>
</reference>
<evidence type="ECO:0000313" key="4">
    <source>
        <dbReference type="Proteomes" id="UP000467488"/>
    </source>
</evidence>